<comment type="caution">
    <text evidence="3">The sequence shown here is derived from an EMBL/GenBank/DDBJ whole genome shotgun (WGS) entry which is preliminary data.</text>
</comment>
<dbReference type="Proteomes" id="UP000316888">
    <property type="component" value="Unassembled WGS sequence"/>
</dbReference>
<proteinExistence type="predicted"/>
<feature type="transmembrane region" description="Helical" evidence="2">
    <location>
        <begin position="6"/>
        <end position="21"/>
    </location>
</feature>
<name>A0A502LFG8_HAEHA</name>
<dbReference type="RefSeq" id="WP_140537414.1">
    <property type="nucleotide sequence ID" value="NZ_SDPB01000020.1"/>
</dbReference>
<keyword evidence="2" id="KW-0472">Membrane</keyword>
<feature type="transmembrane region" description="Helical" evidence="2">
    <location>
        <begin position="28"/>
        <end position="50"/>
    </location>
</feature>
<dbReference type="EMBL" id="SDPB01000020">
    <property type="protein sequence ID" value="TPH21809.1"/>
    <property type="molecule type" value="Genomic_DNA"/>
</dbReference>
<feature type="compositionally biased region" description="Basic and acidic residues" evidence="1">
    <location>
        <begin position="108"/>
        <end position="122"/>
    </location>
</feature>
<reference evidence="3 4" key="1">
    <citation type="submission" date="2019-01" db="EMBL/GenBank/DDBJ databases">
        <title>Comparative genomic analysis identifies haemin-independent Haemophilus haemolyticus: a formal re-classification of Haemophilus intermedius.</title>
        <authorList>
            <person name="Harris T.M."/>
            <person name="Price E.P."/>
            <person name="Sarovich D.S."/>
            <person name="Norskov-Lauritsen N."/>
            <person name="Beissbarth J."/>
            <person name="Chang A.B."/>
            <person name="Smith-Vaughan H.C."/>
        </authorList>
    </citation>
    <scope>NUCLEOTIDE SEQUENCE [LARGE SCALE GENOMIC DNA]</scope>
    <source>
        <strain evidence="3 4">60824 B Hi-4</strain>
    </source>
</reference>
<keyword evidence="2" id="KW-0812">Transmembrane</keyword>
<accession>A0A502LFG8</accession>
<evidence type="ECO:0000256" key="2">
    <source>
        <dbReference type="SAM" id="Phobius"/>
    </source>
</evidence>
<evidence type="ECO:0000313" key="4">
    <source>
        <dbReference type="Proteomes" id="UP000316888"/>
    </source>
</evidence>
<feature type="region of interest" description="Disordered" evidence="1">
    <location>
        <begin position="55"/>
        <end position="122"/>
    </location>
</feature>
<feature type="compositionally biased region" description="Polar residues" evidence="1">
    <location>
        <begin position="55"/>
        <end position="70"/>
    </location>
</feature>
<sequence length="276" mass="30768">MEFLPLIVLVLVWYFVAKYFKNKGRGKIVRHLAGFVVGFVGLVIAAVMVAPNKAETPTKTETTQQVVESTPTKEEVVTPQSEQVEKAESAQTESQVTEKTVEQLEVTEEVKEEPKTEAEKPEQTLDLDVKKFSSRIGRALKNAQSPYKMTKNPKITDGEVNDVVNYMFTERFGLIITLDKKTHKVKSMMTVVTPSPTNTDENILMVLSNSAVLSAFEGDNEIKTLGKKIMELTMSVMTEYSEKHQDVSKTIIWNGKKYGVSASKYTGIISSANFAD</sequence>
<gene>
    <name evidence="3" type="ORF">EUX48_07445</name>
</gene>
<evidence type="ECO:0000256" key="1">
    <source>
        <dbReference type="SAM" id="MobiDB-lite"/>
    </source>
</evidence>
<evidence type="ECO:0000313" key="3">
    <source>
        <dbReference type="EMBL" id="TPH21809.1"/>
    </source>
</evidence>
<protein>
    <submittedName>
        <fullName evidence="3">Uncharacterized protein</fullName>
    </submittedName>
</protein>
<keyword evidence="2" id="KW-1133">Transmembrane helix</keyword>
<dbReference type="AlphaFoldDB" id="A0A502LFG8"/>
<organism evidence="3 4">
    <name type="scientific">Haemophilus haemolyticus</name>
    <dbReference type="NCBI Taxonomy" id="726"/>
    <lineage>
        <taxon>Bacteria</taxon>
        <taxon>Pseudomonadati</taxon>
        <taxon>Pseudomonadota</taxon>
        <taxon>Gammaproteobacteria</taxon>
        <taxon>Pasteurellales</taxon>
        <taxon>Pasteurellaceae</taxon>
        <taxon>Haemophilus</taxon>
    </lineage>
</organism>